<evidence type="ECO:0000259" key="2">
    <source>
        <dbReference type="PROSITE" id="PS50888"/>
    </source>
</evidence>
<reference evidence="3" key="1">
    <citation type="journal article" date="2021" name="Sci. Adv.">
        <title>The American lobster genome reveals insights on longevity, neural, and immune adaptations.</title>
        <authorList>
            <person name="Polinski J.M."/>
            <person name="Zimin A.V."/>
            <person name="Clark K.F."/>
            <person name="Kohn A.B."/>
            <person name="Sadowski N."/>
            <person name="Timp W."/>
            <person name="Ptitsyn A."/>
            <person name="Khanna P."/>
            <person name="Romanova D.Y."/>
            <person name="Williams P."/>
            <person name="Greenwood S.J."/>
            <person name="Moroz L.L."/>
            <person name="Walt D.R."/>
            <person name="Bodnar A.G."/>
        </authorList>
    </citation>
    <scope>NUCLEOTIDE SEQUENCE</scope>
    <source>
        <strain evidence="3">GMGI-L3</strain>
    </source>
</reference>
<dbReference type="InterPro" id="IPR036638">
    <property type="entry name" value="HLH_DNA-bd_sf"/>
</dbReference>
<dbReference type="InterPro" id="IPR050283">
    <property type="entry name" value="E-box_TF_Regulators"/>
</dbReference>
<dbReference type="SMART" id="SM00353">
    <property type="entry name" value="HLH"/>
    <property type="match status" value="1"/>
</dbReference>
<proteinExistence type="predicted"/>
<sequence>MKKERVNGTGDRRKGGVVLHVQGCAVSLVCGCLMEGRTRRTSRSAMKGSSGSSRKSSGSRSRDFLSAVPSATEIESGELPGSGTSKNALRERTRVESLRRAYLELQAAIPSVPPNTKLSKLDVLVLATTYISHLSQLLEEDDARATHDTNNNTTNTTTKPLPQSHHAPTGTTTLEGGARRITQKGLLHPVKASVPKWPMRARLYAGVGATEAATFLSEQPLTTTTTTTRQYRTNKIMGPAVTTLHSRGPSLHQVPPQPTLPTPVHHKSQNPAVVDYTSASMTSSGVFVDEFGGLGDKSYGYPNMCEVPQCPPGPPPPPYPAPYMDEWEGEGLWGPSLPYNDPTSCHSPCRVTQPYTAYTARWAAWHD</sequence>
<dbReference type="SUPFAM" id="SSF47459">
    <property type="entry name" value="HLH, helix-loop-helix DNA-binding domain"/>
    <property type="match status" value="1"/>
</dbReference>
<name>A0A8J5MK98_HOMAM</name>
<evidence type="ECO:0000256" key="1">
    <source>
        <dbReference type="SAM" id="MobiDB-lite"/>
    </source>
</evidence>
<keyword evidence="4" id="KW-1185">Reference proteome</keyword>
<dbReference type="GO" id="GO:0000977">
    <property type="term" value="F:RNA polymerase II transcription regulatory region sequence-specific DNA binding"/>
    <property type="evidence" value="ECO:0007669"/>
    <property type="project" value="TreeGrafter"/>
</dbReference>
<evidence type="ECO:0000313" key="4">
    <source>
        <dbReference type="Proteomes" id="UP000747542"/>
    </source>
</evidence>
<dbReference type="GO" id="GO:0032502">
    <property type="term" value="P:developmental process"/>
    <property type="evidence" value="ECO:0007669"/>
    <property type="project" value="TreeGrafter"/>
</dbReference>
<dbReference type="PROSITE" id="PS51257">
    <property type="entry name" value="PROKAR_LIPOPROTEIN"/>
    <property type="match status" value="1"/>
</dbReference>
<dbReference type="Pfam" id="PF00010">
    <property type="entry name" value="HLH"/>
    <property type="match status" value="1"/>
</dbReference>
<dbReference type="PANTHER" id="PTHR23349:SF111">
    <property type="entry name" value="BHLH DOMAIN-CONTAINING PROTEIN"/>
    <property type="match status" value="1"/>
</dbReference>
<dbReference type="AlphaFoldDB" id="A0A8J5MK98"/>
<dbReference type="Gene3D" id="4.10.280.10">
    <property type="entry name" value="Helix-loop-helix DNA-binding domain"/>
    <property type="match status" value="1"/>
</dbReference>
<feature type="region of interest" description="Disordered" evidence="1">
    <location>
        <begin position="39"/>
        <end position="90"/>
    </location>
</feature>
<protein>
    <submittedName>
        <fullName evidence="3">Transcription factor 24-like</fullName>
    </submittedName>
</protein>
<feature type="compositionally biased region" description="Low complexity" evidence="1">
    <location>
        <begin position="149"/>
        <end position="158"/>
    </location>
</feature>
<feature type="compositionally biased region" description="Low complexity" evidence="1">
    <location>
        <begin position="43"/>
        <end position="59"/>
    </location>
</feature>
<organism evidence="3 4">
    <name type="scientific">Homarus americanus</name>
    <name type="common">American lobster</name>
    <dbReference type="NCBI Taxonomy" id="6706"/>
    <lineage>
        <taxon>Eukaryota</taxon>
        <taxon>Metazoa</taxon>
        <taxon>Ecdysozoa</taxon>
        <taxon>Arthropoda</taxon>
        <taxon>Crustacea</taxon>
        <taxon>Multicrustacea</taxon>
        <taxon>Malacostraca</taxon>
        <taxon>Eumalacostraca</taxon>
        <taxon>Eucarida</taxon>
        <taxon>Decapoda</taxon>
        <taxon>Pleocyemata</taxon>
        <taxon>Astacidea</taxon>
        <taxon>Nephropoidea</taxon>
        <taxon>Nephropidae</taxon>
        <taxon>Homarus</taxon>
    </lineage>
</organism>
<feature type="domain" description="BHLH" evidence="2">
    <location>
        <begin position="82"/>
        <end position="134"/>
    </location>
</feature>
<dbReference type="EMBL" id="JAHLQT010044109">
    <property type="protein sequence ID" value="KAG7154613.1"/>
    <property type="molecule type" value="Genomic_DNA"/>
</dbReference>
<dbReference type="PANTHER" id="PTHR23349">
    <property type="entry name" value="BASIC HELIX-LOOP-HELIX TRANSCRIPTION FACTOR, TWIST"/>
    <property type="match status" value="1"/>
</dbReference>
<comment type="caution">
    <text evidence="3">The sequence shown here is derived from an EMBL/GenBank/DDBJ whole genome shotgun (WGS) entry which is preliminary data.</text>
</comment>
<dbReference type="InterPro" id="IPR011598">
    <property type="entry name" value="bHLH_dom"/>
</dbReference>
<dbReference type="PROSITE" id="PS50888">
    <property type="entry name" value="BHLH"/>
    <property type="match status" value="1"/>
</dbReference>
<evidence type="ECO:0000313" key="3">
    <source>
        <dbReference type="EMBL" id="KAG7154613.1"/>
    </source>
</evidence>
<dbReference type="GO" id="GO:0000981">
    <property type="term" value="F:DNA-binding transcription factor activity, RNA polymerase II-specific"/>
    <property type="evidence" value="ECO:0007669"/>
    <property type="project" value="TreeGrafter"/>
</dbReference>
<dbReference type="Proteomes" id="UP000747542">
    <property type="component" value="Unassembled WGS sequence"/>
</dbReference>
<accession>A0A8J5MK98</accession>
<gene>
    <name evidence="3" type="primary">Tcf24-L</name>
    <name evidence="3" type="ORF">Hamer_G014960</name>
</gene>
<feature type="region of interest" description="Disordered" evidence="1">
    <location>
        <begin position="142"/>
        <end position="174"/>
    </location>
</feature>
<dbReference type="GO" id="GO:0046983">
    <property type="term" value="F:protein dimerization activity"/>
    <property type="evidence" value="ECO:0007669"/>
    <property type="project" value="InterPro"/>
</dbReference>